<dbReference type="RefSeq" id="WP_200749817.1">
    <property type="nucleotide sequence ID" value="NZ_JAEOAH010000028.1"/>
</dbReference>
<proteinExistence type="predicted"/>
<gene>
    <name evidence="2" type="ORF">JFL43_16050</name>
</gene>
<protein>
    <recommendedName>
        <fullName evidence="1">SH3b domain-containing protein</fullName>
    </recommendedName>
</protein>
<evidence type="ECO:0000313" key="3">
    <source>
        <dbReference type="Proteomes" id="UP000618943"/>
    </source>
</evidence>
<keyword evidence="3" id="KW-1185">Reference proteome</keyword>
<organism evidence="2 3">
    <name type="scientific">Viridibacillus soli</name>
    <dbReference type="NCBI Taxonomy" id="2798301"/>
    <lineage>
        <taxon>Bacteria</taxon>
        <taxon>Bacillati</taxon>
        <taxon>Bacillota</taxon>
        <taxon>Bacilli</taxon>
        <taxon>Bacillales</taxon>
        <taxon>Caryophanaceae</taxon>
        <taxon>Viridibacillus</taxon>
    </lineage>
</organism>
<sequence length="160" mass="17896">MVALFTSLNATDAQAASYDKAYASKTLTVKASAGTSYKTLGKIKVGKLVKVYGGVEIRNDQYNLSSAEQYGWSKIKYNNKTAYVRTHELNFSDPFKWAPGVKDRVYKSIKKNDYAPKGTPSKFVKSYAIGGIGYYSFMVKDDGKWYQVVYINCKTGLYHG</sequence>
<comment type="caution">
    <text evidence="2">The sequence shown here is derived from an EMBL/GenBank/DDBJ whole genome shotgun (WGS) entry which is preliminary data.</text>
</comment>
<evidence type="ECO:0000259" key="1">
    <source>
        <dbReference type="Pfam" id="PF08239"/>
    </source>
</evidence>
<dbReference type="InterPro" id="IPR003646">
    <property type="entry name" value="SH3-like_bac-type"/>
</dbReference>
<evidence type="ECO:0000313" key="2">
    <source>
        <dbReference type="EMBL" id="MBK3496344.1"/>
    </source>
</evidence>
<reference evidence="2 3" key="1">
    <citation type="submission" date="2020-12" db="EMBL/GenBank/DDBJ databases">
        <title>YIM B01967 draft genome.</title>
        <authorList>
            <person name="Yan X."/>
        </authorList>
    </citation>
    <scope>NUCLEOTIDE SEQUENCE [LARGE SCALE GENOMIC DNA]</scope>
    <source>
        <strain evidence="2 3">YIM B01967</strain>
    </source>
</reference>
<dbReference type="Pfam" id="PF08239">
    <property type="entry name" value="SH3_3"/>
    <property type="match status" value="1"/>
</dbReference>
<dbReference type="EMBL" id="JAEOAH010000028">
    <property type="protein sequence ID" value="MBK3496344.1"/>
    <property type="molecule type" value="Genomic_DNA"/>
</dbReference>
<dbReference type="Proteomes" id="UP000618943">
    <property type="component" value="Unassembled WGS sequence"/>
</dbReference>
<dbReference type="Gene3D" id="2.30.30.40">
    <property type="entry name" value="SH3 Domains"/>
    <property type="match status" value="1"/>
</dbReference>
<accession>A0ABS1HA92</accession>
<feature type="domain" description="SH3b" evidence="1">
    <location>
        <begin position="26"/>
        <end position="89"/>
    </location>
</feature>
<name>A0ABS1HA92_9BACL</name>